<evidence type="ECO:0000259" key="16">
    <source>
        <dbReference type="Pfam" id="PF00485"/>
    </source>
</evidence>
<keyword evidence="10 14" id="KW-0418">Kinase</keyword>
<dbReference type="SUPFAM" id="SSF52540">
    <property type="entry name" value="P-loop containing nucleoside triphosphate hydrolases"/>
    <property type="match status" value="1"/>
</dbReference>
<comment type="subcellular location">
    <subcellularLocation>
        <location evidence="2 14 15">Cytoplasm</location>
    </subcellularLocation>
</comment>
<proteinExistence type="inferred from homology"/>
<dbReference type="EC" id="2.7.1.33" evidence="5 14"/>
<evidence type="ECO:0000256" key="11">
    <source>
        <dbReference type="ARBA" id="ARBA00022840"/>
    </source>
</evidence>
<dbReference type="CDD" id="cd02025">
    <property type="entry name" value="PanK"/>
    <property type="match status" value="1"/>
</dbReference>
<dbReference type="FunFam" id="3.40.50.300:FF:000242">
    <property type="entry name" value="Pantothenate kinase"/>
    <property type="match status" value="1"/>
</dbReference>
<dbReference type="RefSeq" id="WP_122912153.1">
    <property type="nucleotide sequence ID" value="NZ_RHHT01000003.1"/>
</dbReference>
<keyword evidence="7 14" id="KW-0963">Cytoplasm</keyword>
<keyword evidence="12 14" id="KW-0173">Coenzyme A biosynthesis</keyword>
<evidence type="ECO:0000256" key="3">
    <source>
        <dbReference type="ARBA" id="ARBA00005225"/>
    </source>
</evidence>
<keyword evidence="11 14" id="KW-0067">ATP-binding</keyword>
<dbReference type="InterPro" id="IPR004566">
    <property type="entry name" value="PanK"/>
</dbReference>
<protein>
    <recommendedName>
        <fullName evidence="6 14">Pantothenate kinase</fullName>
        <ecNumber evidence="5 14">2.7.1.33</ecNumber>
    </recommendedName>
    <alternativeName>
        <fullName evidence="13 14">Pantothenic acid kinase</fullName>
    </alternativeName>
</protein>
<reference evidence="17 18" key="1">
    <citation type="submission" date="2018-10" db="EMBL/GenBank/DDBJ databases">
        <title>Phylogenomics of Brevibacillus.</title>
        <authorList>
            <person name="Dunlap C."/>
        </authorList>
    </citation>
    <scope>NUCLEOTIDE SEQUENCE [LARGE SCALE GENOMIC DNA]</scope>
    <source>
        <strain evidence="17 18">JCM 15085</strain>
    </source>
</reference>
<evidence type="ECO:0000256" key="9">
    <source>
        <dbReference type="ARBA" id="ARBA00022741"/>
    </source>
</evidence>
<evidence type="ECO:0000313" key="17">
    <source>
        <dbReference type="EMBL" id="RNB85652.1"/>
    </source>
</evidence>
<dbReference type="GO" id="GO:0005524">
    <property type="term" value="F:ATP binding"/>
    <property type="evidence" value="ECO:0007669"/>
    <property type="project" value="UniProtKB-UniRule"/>
</dbReference>
<comment type="pathway">
    <text evidence="3 14 15">Cofactor biosynthesis; coenzyme A biosynthesis; CoA from (R)-pantothenate: step 1/5.</text>
</comment>
<evidence type="ECO:0000256" key="4">
    <source>
        <dbReference type="ARBA" id="ARBA00006087"/>
    </source>
</evidence>
<dbReference type="Proteomes" id="UP000281915">
    <property type="component" value="Unassembled WGS sequence"/>
</dbReference>
<evidence type="ECO:0000256" key="8">
    <source>
        <dbReference type="ARBA" id="ARBA00022679"/>
    </source>
</evidence>
<organism evidence="17 18">
    <name type="scientific">Brevibacillus panacihumi</name>
    <dbReference type="NCBI Taxonomy" id="497735"/>
    <lineage>
        <taxon>Bacteria</taxon>
        <taxon>Bacillati</taxon>
        <taxon>Bacillota</taxon>
        <taxon>Bacilli</taxon>
        <taxon>Bacillales</taxon>
        <taxon>Paenibacillaceae</taxon>
        <taxon>Brevibacillus</taxon>
    </lineage>
</organism>
<evidence type="ECO:0000313" key="18">
    <source>
        <dbReference type="Proteomes" id="UP000281915"/>
    </source>
</evidence>
<dbReference type="AlphaFoldDB" id="A0A3M8DC73"/>
<evidence type="ECO:0000256" key="15">
    <source>
        <dbReference type="RuleBase" id="RU003530"/>
    </source>
</evidence>
<comment type="catalytic activity">
    <reaction evidence="1 14 15">
        <text>(R)-pantothenate + ATP = (R)-4'-phosphopantothenate + ADP + H(+)</text>
        <dbReference type="Rhea" id="RHEA:16373"/>
        <dbReference type="ChEBI" id="CHEBI:10986"/>
        <dbReference type="ChEBI" id="CHEBI:15378"/>
        <dbReference type="ChEBI" id="CHEBI:29032"/>
        <dbReference type="ChEBI" id="CHEBI:30616"/>
        <dbReference type="ChEBI" id="CHEBI:456216"/>
        <dbReference type="EC" id="2.7.1.33"/>
    </reaction>
</comment>
<dbReference type="GO" id="GO:0015937">
    <property type="term" value="P:coenzyme A biosynthetic process"/>
    <property type="evidence" value="ECO:0007669"/>
    <property type="project" value="UniProtKB-UniRule"/>
</dbReference>
<dbReference type="HAMAP" id="MF_00215">
    <property type="entry name" value="Pantothen_kinase_1"/>
    <property type="match status" value="1"/>
</dbReference>
<dbReference type="NCBIfam" id="TIGR00554">
    <property type="entry name" value="panK_bact"/>
    <property type="match status" value="1"/>
</dbReference>
<dbReference type="InterPro" id="IPR027417">
    <property type="entry name" value="P-loop_NTPase"/>
</dbReference>
<dbReference type="PIRSF" id="PIRSF000545">
    <property type="entry name" value="Pantothenate_kin"/>
    <property type="match status" value="1"/>
</dbReference>
<gene>
    <name evidence="14" type="primary">coaA</name>
    <name evidence="17" type="ORF">EDM58_03770</name>
</gene>
<dbReference type="PANTHER" id="PTHR10285">
    <property type="entry name" value="URIDINE KINASE"/>
    <property type="match status" value="1"/>
</dbReference>
<evidence type="ECO:0000256" key="12">
    <source>
        <dbReference type="ARBA" id="ARBA00022993"/>
    </source>
</evidence>
<feature type="domain" description="Phosphoribulokinase/uridine kinase" evidence="16">
    <location>
        <begin position="83"/>
        <end position="234"/>
    </location>
</feature>
<evidence type="ECO:0000256" key="7">
    <source>
        <dbReference type="ARBA" id="ARBA00022490"/>
    </source>
</evidence>
<dbReference type="EMBL" id="RHHT01000003">
    <property type="protein sequence ID" value="RNB85652.1"/>
    <property type="molecule type" value="Genomic_DNA"/>
</dbReference>
<dbReference type="InterPro" id="IPR006083">
    <property type="entry name" value="PRK/URK"/>
</dbReference>
<dbReference type="UniPathway" id="UPA00241">
    <property type="reaction ID" value="UER00352"/>
</dbReference>
<evidence type="ECO:0000256" key="5">
    <source>
        <dbReference type="ARBA" id="ARBA00012102"/>
    </source>
</evidence>
<evidence type="ECO:0000256" key="2">
    <source>
        <dbReference type="ARBA" id="ARBA00004496"/>
    </source>
</evidence>
<evidence type="ECO:0000256" key="13">
    <source>
        <dbReference type="ARBA" id="ARBA00032866"/>
    </source>
</evidence>
<sequence>MASPYVTFNREQWKSLRASTPLTISDDELACLQGVNEKISMDEVSEVYLPLSRLLNLHVGATQELHQATHTFLGIQDAKVPFIIGIAGSVAVGKSTTARILQTLLSRWPNHPKVELVTTDGFLYPNRVLEERGIMKRKGFPESYDLRRFLHFLSEIKSGEPEVSAPVYSHLVYDIVPDQWQTVRQPDILIVEGLNVLQPPRDKSLSELFVSDFFDFSIYVDAKEQDIFQWYVERFKVLRQTAFSNPASYFRRYASLSDEEAVEVATGIWKEINEINLRKNILPTRVRARLILEKGQDHSVQRVKLRRL</sequence>
<evidence type="ECO:0000256" key="6">
    <source>
        <dbReference type="ARBA" id="ARBA00015080"/>
    </source>
</evidence>
<comment type="caution">
    <text evidence="17">The sequence shown here is derived from an EMBL/GenBank/DDBJ whole genome shotgun (WGS) entry which is preliminary data.</text>
</comment>
<evidence type="ECO:0000256" key="10">
    <source>
        <dbReference type="ARBA" id="ARBA00022777"/>
    </source>
</evidence>
<evidence type="ECO:0000256" key="14">
    <source>
        <dbReference type="HAMAP-Rule" id="MF_00215"/>
    </source>
</evidence>
<accession>A0A3M8DC73</accession>
<dbReference type="GO" id="GO:0004594">
    <property type="term" value="F:pantothenate kinase activity"/>
    <property type="evidence" value="ECO:0007669"/>
    <property type="project" value="UniProtKB-UniRule"/>
</dbReference>
<dbReference type="Pfam" id="PF00485">
    <property type="entry name" value="PRK"/>
    <property type="match status" value="1"/>
</dbReference>
<dbReference type="GO" id="GO:0005737">
    <property type="term" value="C:cytoplasm"/>
    <property type="evidence" value="ECO:0007669"/>
    <property type="project" value="UniProtKB-SubCell"/>
</dbReference>
<comment type="similarity">
    <text evidence="4 14 15">Belongs to the prokaryotic pantothenate kinase family.</text>
</comment>
<evidence type="ECO:0000256" key="1">
    <source>
        <dbReference type="ARBA" id="ARBA00001206"/>
    </source>
</evidence>
<feature type="binding site" evidence="14">
    <location>
        <begin position="88"/>
        <end position="95"/>
    </location>
    <ligand>
        <name>ATP</name>
        <dbReference type="ChEBI" id="CHEBI:30616"/>
    </ligand>
</feature>
<name>A0A3M8DC73_9BACL</name>
<dbReference type="Gene3D" id="3.40.50.300">
    <property type="entry name" value="P-loop containing nucleotide triphosphate hydrolases"/>
    <property type="match status" value="1"/>
</dbReference>
<keyword evidence="8 14" id="KW-0808">Transferase</keyword>
<keyword evidence="9 14" id="KW-0547">Nucleotide-binding</keyword>